<evidence type="ECO:0000256" key="1">
    <source>
        <dbReference type="ARBA" id="ARBA00004148"/>
    </source>
</evidence>
<dbReference type="GO" id="GO:1990130">
    <property type="term" value="C:GATOR1 complex"/>
    <property type="evidence" value="ECO:0007669"/>
    <property type="project" value="TreeGrafter"/>
</dbReference>
<dbReference type="GO" id="GO:0010508">
    <property type="term" value="P:positive regulation of autophagy"/>
    <property type="evidence" value="ECO:0007669"/>
    <property type="project" value="TreeGrafter"/>
</dbReference>
<reference evidence="7" key="2">
    <citation type="journal article" date="2023" name="Proc. Natl. Acad. Sci. U.S.A.">
        <title>A global phylogenomic analysis of the shiitake genus Lentinula.</title>
        <authorList>
            <person name="Sierra-Patev S."/>
            <person name="Min B."/>
            <person name="Naranjo-Ortiz M."/>
            <person name="Looney B."/>
            <person name="Konkel Z."/>
            <person name="Slot J.C."/>
            <person name="Sakamoto Y."/>
            <person name="Steenwyk J.L."/>
            <person name="Rokas A."/>
            <person name="Carro J."/>
            <person name="Camarero S."/>
            <person name="Ferreira P."/>
            <person name="Molpeceres G."/>
            <person name="Ruiz-Duenas F.J."/>
            <person name="Serrano A."/>
            <person name="Henrissat B."/>
            <person name="Drula E."/>
            <person name="Hughes K.W."/>
            <person name="Mata J.L."/>
            <person name="Ishikawa N.K."/>
            <person name="Vargas-Isla R."/>
            <person name="Ushijima S."/>
            <person name="Smith C.A."/>
            <person name="Donoghue J."/>
            <person name="Ahrendt S."/>
            <person name="Andreopoulos W."/>
            <person name="He G."/>
            <person name="LaButti K."/>
            <person name="Lipzen A."/>
            <person name="Ng V."/>
            <person name="Riley R."/>
            <person name="Sandor L."/>
            <person name="Barry K."/>
            <person name="Martinez A.T."/>
            <person name="Xiao Y."/>
            <person name="Gibbons J.G."/>
            <person name="Terashima K."/>
            <person name="Grigoriev I.V."/>
            <person name="Hibbett D."/>
        </authorList>
    </citation>
    <scope>NUCLEOTIDE SEQUENCE</scope>
    <source>
        <strain evidence="7">Sp2 HRB7682 ss15</strain>
    </source>
</reference>
<dbReference type="PROSITE" id="PS50186">
    <property type="entry name" value="DEP"/>
    <property type="match status" value="1"/>
</dbReference>
<dbReference type="InterPro" id="IPR000591">
    <property type="entry name" value="DEP_dom"/>
</dbReference>
<evidence type="ECO:0000256" key="3">
    <source>
        <dbReference type="ARBA" id="ARBA00018529"/>
    </source>
</evidence>
<dbReference type="InterPro" id="IPR036388">
    <property type="entry name" value="WH-like_DNA-bd_sf"/>
</dbReference>
<comment type="subcellular location">
    <subcellularLocation>
        <location evidence="1">Vacuole membrane</location>
        <topology evidence="1">Peripheral membrane protein</topology>
    </subcellularLocation>
</comment>
<feature type="region of interest" description="Disordered" evidence="5">
    <location>
        <begin position="1"/>
        <end position="30"/>
    </location>
</feature>
<dbReference type="InterPro" id="IPR048255">
    <property type="entry name" value="IML1_N"/>
</dbReference>
<dbReference type="Gene3D" id="1.10.10.10">
    <property type="entry name" value="Winged helix-like DNA-binding domain superfamily/Winged helix DNA-binding domain"/>
    <property type="match status" value="1"/>
</dbReference>
<dbReference type="GO" id="GO:0035556">
    <property type="term" value="P:intracellular signal transduction"/>
    <property type="evidence" value="ECO:0007669"/>
    <property type="project" value="InterPro"/>
</dbReference>
<dbReference type="GO" id="GO:0005774">
    <property type="term" value="C:vacuolar membrane"/>
    <property type="evidence" value="ECO:0007669"/>
    <property type="project" value="UniProtKB-SubCell"/>
</dbReference>
<feature type="compositionally biased region" description="Low complexity" evidence="5">
    <location>
        <begin position="813"/>
        <end position="831"/>
    </location>
</feature>
<evidence type="ECO:0000256" key="2">
    <source>
        <dbReference type="ARBA" id="ARBA00005643"/>
    </source>
</evidence>
<dbReference type="CDD" id="cd04449">
    <property type="entry name" value="DEP_DEPDC5-like"/>
    <property type="match status" value="1"/>
</dbReference>
<protein>
    <recommendedName>
        <fullName evidence="3">Vacuolar membrane-associated protein IML1</fullName>
    </recommendedName>
    <alternativeName>
        <fullName evidence="4">Vacuolar membrane-associated protein iml1</fullName>
    </alternativeName>
</protein>
<accession>A0A9W9DFV7</accession>
<proteinExistence type="inferred from homology"/>
<sequence length="1556" mass="174919">MSTSRADSQQPQYGRRRSNTAQSILRPPPLPTLPLNYGDFTILNAWVHDSDTKESPAVILNSMYWPGVAEGDLLSVSAGIETLAGAFIFVVSKEDPSPKPQLQISVPKPIAEAFGIRNNSEVTVTKVDKHKYAADYVELSFQDQYLGRNDMWRMGKYLVDQCIYAEQEVSFIGSIAAKIKDIYIKDQKVPAALMTSHTKIVYRSLSAKVTIFIQVCRELWEFAGDGERYNEKVVHSFLPALFAKWKESGTNHTVTIVLISRVYYDTNEIEYAAGPLRRDERGDWYKDFYKVITDLEVIHEWKPTLVSLKNSFWDFQRDILLTHHYHRASLDSSAGGESEQVRLVGRLSYAHDGPILEALNLNLYPSETHYIDRSLVLTGTTTILITPGTGYFRVSKQLLRLTTNRMLDQGFGLDLVSLTKTPLHQSPIFSFQGSEPEARTEKDNGYGVRAMDPLWGGDDEPSGEKTTFWWEPFWVSMSFWDEQVDLPFRQDRFVARAKMHEIQMLGLLEHDVLATIDVPFLTDRNSPAIQPTVLPTKAEADAFDLDIFALKAESKSLAAAKRPAVDLDKKNALDNNSTRVPQRSSTMTLIDTIEESPSRASRVLPDIDNAHAVSPFVLKVPLTSSPRSTSSRRSIRSSTSSMRRIRVEDSSPSRSTLTSKLTPSWIFKPFSSGPVEPQITTESASASVTNLSSSASSSSTAALSASVSSRATNPSSFASPSQITIAQATIAQATIAQATIAQATTGSPSAIATPMAIKRTISRGGTSRVLDDESILNATRNGLWRRSPLNTPPREEQTFGGKRRSVIGSLTDPFSSSSSSSPSSRPNPSQPQNTLSYSQASLAARWQHTFPVPPSKHDIKWGSIVTPYCLPLTVEYFPSSAELETSYDVFSYDFVVDPPEMRSFLVLLPSDKKGSSEGQRRAWALVVMRGMVAVRLAQGFQFVIQPPKSGSSKAAAIIPFRRTQSFLNADEEMSPKPMGAAEVLQNTNDPVYLSMSNEIHRISYTGEAIQVRRYVRRMPSTQPFDYQCLIWPKLGVGYTEHKTTFTPHGLENYGWNRLDMLVAGYEHQFNESLRYWRTRFIIIPTSEPPSLKTGPSGETLNDEEARILGIDKLAESFTKLRWQSPEEKERGGSSHPPIRFLPTTLSPAMSVLDDALMDQLDSIHAAGPLRKKMKSEREITDMTLIAIAKAMREEDGVPIKHNQWHKSHYPDSFTGFDFVSWLVREFRDVSSRAQGAEWGSKLQEQGLFEHVRGHHNFLDGHYFYRLRGEYQQSSSTPRRWFRTRTEDVIPRGHYPGNSSRASNSSPRRNKKRLILSQSMVIDIDPNKRSDQAETVLLHHDLIQNPGTVFHFEIQWIGTTPRYIEDQLRLWSRTIEKYGLRLVEAYVAQIGDIRNRNAFQSCFPVRLAVAPPILAGIPDRLPEGSSSTRYFEYALLRKFGFIVDVEAADLYPNNVDVIYSYRRSPFKYSQFVHRTGVAFVQLLGGSQGFLFLTNRLMGPGRLGTTSKSKEHRPAVDAERIRVEMHEFCSNKVMLGKFYDEELSKLGHVPEEPPPLII</sequence>
<evidence type="ECO:0000313" key="7">
    <source>
        <dbReference type="EMBL" id="KAJ4467468.1"/>
    </source>
</evidence>
<dbReference type="GO" id="GO:0005096">
    <property type="term" value="F:GTPase activator activity"/>
    <property type="evidence" value="ECO:0007669"/>
    <property type="project" value="InterPro"/>
</dbReference>
<dbReference type="Pfam" id="PF12257">
    <property type="entry name" value="IML1"/>
    <property type="match status" value="1"/>
</dbReference>
<evidence type="ECO:0000256" key="4">
    <source>
        <dbReference type="ARBA" id="ARBA00021881"/>
    </source>
</evidence>
<feature type="compositionally biased region" description="Polar residues" evidence="5">
    <location>
        <begin position="1"/>
        <end position="12"/>
    </location>
</feature>
<dbReference type="Pfam" id="PF00610">
    <property type="entry name" value="DEP"/>
    <property type="match status" value="1"/>
</dbReference>
<dbReference type="EMBL" id="JANVFS010000041">
    <property type="protein sequence ID" value="KAJ4467468.1"/>
    <property type="molecule type" value="Genomic_DNA"/>
</dbReference>
<evidence type="ECO:0000256" key="5">
    <source>
        <dbReference type="SAM" id="MobiDB-lite"/>
    </source>
</evidence>
<name>A0A9W9DFV7_9AGAR</name>
<feature type="compositionally biased region" description="Low complexity" evidence="5">
    <location>
        <begin position="623"/>
        <end position="642"/>
    </location>
</feature>
<dbReference type="InterPro" id="IPR027244">
    <property type="entry name" value="IML1"/>
</dbReference>
<organism evidence="7 8">
    <name type="scientific">Lentinula lateritia</name>
    <dbReference type="NCBI Taxonomy" id="40482"/>
    <lineage>
        <taxon>Eukaryota</taxon>
        <taxon>Fungi</taxon>
        <taxon>Dikarya</taxon>
        <taxon>Basidiomycota</taxon>
        <taxon>Agaricomycotina</taxon>
        <taxon>Agaricomycetes</taxon>
        <taxon>Agaricomycetidae</taxon>
        <taxon>Agaricales</taxon>
        <taxon>Marasmiineae</taxon>
        <taxon>Omphalotaceae</taxon>
        <taxon>Lentinula</taxon>
    </lineage>
</organism>
<dbReference type="InterPro" id="IPR036390">
    <property type="entry name" value="WH_DNA-bd_sf"/>
</dbReference>
<gene>
    <name evidence="7" type="ORF">C8J55DRAFT_538228</name>
</gene>
<feature type="region of interest" description="Disordered" evidence="5">
    <location>
        <begin position="622"/>
        <end position="658"/>
    </location>
</feature>
<evidence type="ECO:0000313" key="8">
    <source>
        <dbReference type="Proteomes" id="UP001150238"/>
    </source>
</evidence>
<reference evidence="7" key="1">
    <citation type="submission" date="2022-08" db="EMBL/GenBank/DDBJ databases">
        <authorList>
            <consortium name="DOE Joint Genome Institute"/>
            <person name="Min B."/>
            <person name="Riley R."/>
            <person name="Sierra-Patev S."/>
            <person name="Naranjo-Ortiz M."/>
            <person name="Looney B."/>
            <person name="Konkel Z."/>
            <person name="Slot J.C."/>
            <person name="Sakamoto Y."/>
            <person name="Steenwyk J.L."/>
            <person name="Rokas A."/>
            <person name="Carro J."/>
            <person name="Camarero S."/>
            <person name="Ferreira P."/>
            <person name="Molpeceres G."/>
            <person name="Ruiz-Duenas F.J."/>
            <person name="Serrano A."/>
            <person name="Henrissat B."/>
            <person name="Drula E."/>
            <person name="Hughes K.W."/>
            <person name="Mata J.L."/>
            <person name="Ishikawa N.K."/>
            <person name="Vargas-Isla R."/>
            <person name="Ushijima S."/>
            <person name="Smith C.A."/>
            <person name="Ahrendt S."/>
            <person name="Andreopoulos W."/>
            <person name="He G."/>
            <person name="Labutti K."/>
            <person name="Lipzen A."/>
            <person name="Ng V."/>
            <person name="Sandor L."/>
            <person name="Barry K."/>
            <person name="Martinez A.T."/>
            <person name="Xiao Y."/>
            <person name="Gibbons J.G."/>
            <person name="Terashima K."/>
            <person name="Hibbett D.S."/>
            <person name="Grigoriev I.V."/>
        </authorList>
    </citation>
    <scope>NUCLEOTIDE SEQUENCE</scope>
    <source>
        <strain evidence="7">Sp2 HRB7682 ss15</strain>
    </source>
</reference>
<dbReference type="SUPFAM" id="SSF46785">
    <property type="entry name" value="Winged helix' DNA-binding domain"/>
    <property type="match status" value="1"/>
</dbReference>
<dbReference type="PANTHER" id="PTHR13179">
    <property type="entry name" value="DEP DOMAIN CONTAINING PROTEIN 5"/>
    <property type="match status" value="1"/>
</dbReference>
<dbReference type="SMART" id="SM00049">
    <property type="entry name" value="DEP"/>
    <property type="match status" value="1"/>
</dbReference>
<dbReference type="Proteomes" id="UP001150238">
    <property type="component" value="Unassembled WGS sequence"/>
</dbReference>
<evidence type="ECO:0000259" key="6">
    <source>
        <dbReference type="PROSITE" id="PS50186"/>
    </source>
</evidence>
<comment type="caution">
    <text evidence="7">The sequence shown here is derived from an EMBL/GenBank/DDBJ whole genome shotgun (WGS) entry which is preliminary data.</text>
</comment>
<dbReference type="GO" id="GO:1904262">
    <property type="term" value="P:negative regulation of TORC1 signaling"/>
    <property type="evidence" value="ECO:0007669"/>
    <property type="project" value="TreeGrafter"/>
</dbReference>
<feature type="domain" description="DEP" evidence="6">
    <location>
        <begin position="1193"/>
        <end position="1268"/>
    </location>
</feature>
<comment type="similarity">
    <text evidence="2">Belongs to the IML1 family.</text>
</comment>
<feature type="region of interest" description="Disordered" evidence="5">
    <location>
        <begin position="783"/>
        <end position="836"/>
    </location>
</feature>
<dbReference type="PANTHER" id="PTHR13179:SF8">
    <property type="entry name" value="GATOR COMPLEX PROTEIN DEPDC5"/>
    <property type="match status" value="1"/>
</dbReference>